<dbReference type="OrthoDB" id="2196114at2759"/>
<dbReference type="PROSITE" id="PS50143">
    <property type="entry name" value="BIR_REPEAT_2"/>
    <property type="match status" value="1"/>
</dbReference>
<keyword evidence="3" id="KW-1185">Reference proteome</keyword>
<feature type="region of interest" description="Disordered" evidence="1">
    <location>
        <begin position="218"/>
        <end position="243"/>
    </location>
</feature>
<dbReference type="CDD" id="cd00022">
    <property type="entry name" value="BIR"/>
    <property type="match status" value="1"/>
</dbReference>
<dbReference type="GO" id="GO:0043027">
    <property type="term" value="F:cysteine-type endopeptidase inhibitor activity involved in apoptotic process"/>
    <property type="evidence" value="ECO:0007669"/>
    <property type="project" value="TreeGrafter"/>
</dbReference>
<dbReference type="GO" id="GO:0005634">
    <property type="term" value="C:nucleus"/>
    <property type="evidence" value="ECO:0007669"/>
    <property type="project" value="TreeGrafter"/>
</dbReference>
<dbReference type="Gene3D" id="1.10.1170.10">
    <property type="entry name" value="Inhibitor Of Apoptosis Protein (2mihbC-IAP-1), Chain A"/>
    <property type="match status" value="1"/>
</dbReference>
<feature type="compositionally biased region" description="Acidic residues" evidence="1">
    <location>
        <begin position="234"/>
        <end position="243"/>
    </location>
</feature>
<reference evidence="2 3" key="1">
    <citation type="submission" date="2020-04" db="EMBL/GenBank/DDBJ databases">
        <authorList>
            <person name="Alioto T."/>
            <person name="Alioto T."/>
            <person name="Gomez Garrido J."/>
        </authorList>
    </citation>
    <scope>NUCLEOTIDE SEQUENCE [LARGE SCALE GENOMIC DNA]</scope>
</reference>
<dbReference type="PANTHER" id="PTHR10044">
    <property type="entry name" value="INHIBITOR OF APOPTOSIS"/>
    <property type="match status" value="1"/>
</dbReference>
<dbReference type="SMART" id="SM00238">
    <property type="entry name" value="BIR"/>
    <property type="match status" value="1"/>
</dbReference>
<dbReference type="Proteomes" id="UP000494165">
    <property type="component" value="Unassembled WGS sequence"/>
</dbReference>
<dbReference type="GO" id="GO:0043066">
    <property type="term" value="P:negative regulation of apoptotic process"/>
    <property type="evidence" value="ECO:0007669"/>
    <property type="project" value="TreeGrafter"/>
</dbReference>
<dbReference type="EMBL" id="CADEPI010000539">
    <property type="protein sequence ID" value="CAB3387121.1"/>
    <property type="molecule type" value="Genomic_DNA"/>
</dbReference>
<dbReference type="Pfam" id="PF00653">
    <property type="entry name" value="BIR"/>
    <property type="match status" value="1"/>
</dbReference>
<dbReference type="SUPFAM" id="SSF57924">
    <property type="entry name" value="Inhibitor of apoptosis (IAP) repeat"/>
    <property type="match status" value="1"/>
</dbReference>
<name>A0A8S1DTC0_9INSE</name>
<proteinExistence type="predicted"/>
<evidence type="ECO:0000313" key="2">
    <source>
        <dbReference type="EMBL" id="CAB3387121.1"/>
    </source>
</evidence>
<protein>
    <submittedName>
        <fullName evidence="2">Uncharacterized protein</fullName>
    </submittedName>
</protein>
<organism evidence="2 3">
    <name type="scientific">Cloeon dipterum</name>
    <dbReference type="NCBI Taxonomy" id="197152"/>
    <lineage>
        <taxon>Eukaryota</taxon>
        <taxon>Metazoa</taxon>
        <taxon>Ecdysozoa</taxon>
        <taxon>Arthropoda</taxon>
        <taxon>Hexapoda</taxon>
        <taxon>Insecta</taxon>
        <taxon>Pterygota</taxon>
        <taxon>Palaeoptera</taxon>
        <taxon>Ephemeroptera</taxon>
        <taxon>Pisciforma</taxon>
        <taxon>Baetidae</taxon>
        <taxon>Cloeon</taxon>
    </lineage>
</organism>
<comment type="caution">
    <text evidence="2">The sequence shown here is derived from an EMBL/GenBank/DDBJ whole genome shotgun (WGS) entry which is preliminary data.</text>
</comment>
<gene>
    <name evidence="2" type="ORF">CLODIP_2_CD14630</name>
</gene>
<dbReference type="AlphaFoldDB" id="A0A8S1DTC0"/>
<dbReference type="GO" id="GO:0005737">
    <property type="term" value="C:cytoplasm"/>
    <property type="evidence" value="ECO:0007669"/>
    <property type="project" value="TreeGrafter"/>
</dbReference>
<dbReference type="InterPro" id="IPR001370">
    <property type="entry name" value="BIR_rpt"/>
</dbReference>
<dbReference type="InterPro" id="IPR050784">
    <property type="entry name" value="IAP"/>
</dbReference>
<dbReference type="GO" id="GO:0051726">
    <property type="term" value="P:regulation of cell cycle"/>
    <property type="evidence" value="ECO:0007669"/>
    <property type="project" value="TreeGrafter"/>
</dbReference>
<dbReference type="PANTHER" id="PTHR10044:SF139">
    <property type="entry name" value="DEATH-ASSOCIATED INHIBITOR OF APOPTOSIS 2"/>
    <property type="match status" value="1"/>
</dbReference>
<sequence length="243" mass="27465">MSPGIQSTLRSNSSQQSFFEDGVQLARPLPEEFIEKLNLNLAMHRFFSFPLDFHLKHPFDLLHTMAELGLFYQNNVIRCKFCALNLSLGEIPKQFGKSHPNSEKLNCKIGAVDSMNLPMENITTVSNYKSEAHRLYSLLKKNNWQHVTPFDLAREGFFYSGKGDTVICVFCNVEVGDWEAGDTPENEHRTCNSECPFLNSKESVANVEIGNEQTALEHDALGKLKTGTTTFDPDTTDEPEEPR</sequence>
<evidence type="ECO:0000256" key="1">
    <source>
        <dbReference type="SAM" id="MobiDB-lite"/>
    </source>
</evidence>
<accession>A0A8S1DTC0</accession>
<evidence type="ECO:0000313" key="3">
    <source>
        <dbReference type="Proteomes" id="UP000494165"/>
    </source>
</evidence>